<reference evidence="2 3" key="1">
    <citation type="submission" date="2023-11" db="EMBL/GenBank/DDBJ databases">
        <title>MicrobeMod: A computational toolkit for identifying prokaryotic methylation and restriction-modification with nanopore sequencing.</title>
        <authorList>
            <person name="Crits-Christoph A."/>
            <person name="Kang S.C."/>
            <person name="Lee H."/>
            <person name="Ostrov N."/>
        </authorList>
    </citation>
    <scope>NUCLEOTIDE SEQUENCE [LARGE SCALE GENOMIC DNA]</scope>
    <source>
        <strain evidence="2 3">DSMZ 700</strain>
    </source>
</reference>
<comment type="caution">
    <text evidence="2">The sequence shown here is derived from an EMBL/GenBank/DDBJ whole genome shotgun (WGS) entry which is preliminary data.</text>
</comment>
<evidence type="ECO:0000256" key="1">
    <source>
        <dbReference type="SAM" id="Phobius"/>
    </source>
</evidence>
<feature type="transmembrane region" description="Helical" evidence="1">
    <location>
        <begin position="26"/>
        <end position="45"/>
    </location>
</feature>
<sequence length="172" mass="17759">MAATIQNIVKMPVAIRFALADRRARVWGAATFLIGLGFYLLVLPATDTGGAIGLVSLRFLTLGEVGLALIMATLLGLTTALGIYGLRQGAPATSGKTILGAIVAIVPTLLCCSPILPLGIAAIASVVPAAGTLGLPIQGFIATHEAWIYAIAIAFMAWGFYANARRALYCAC</sequence>
<dbReference type="AlphaFoldDB" id="A0AAW9DJS5"/>
<keyword evidence="1" id="KW-0472">Membrane</keyword>
<keyword evidence="1" id="KW-0812">Transmembrane</keyword>
<proteinExistence type="predicted"/>
<keyword evidence="3" id="KW-1185">Reference proteome</keyword>
<feature type="transmembrane region" description="Helical" evidence="1">
    <location>
        <begin position="98"/>
        <end position="126"/>
    </location>
</feature>
<gene>
    <name evidence="2" type="ORF">SIL87_00470</name>
</gene>
<name>A0AAW9DJS5_ACIAO</name>
<feature type="transmembrane region" description="Helical" evidence="1">
    <location>
        <begin position="146"/>
        <end position="164"/>
    </location>
</feature>
<protein>
    <submittedName>
        <fullName evidence="2">Uncharacterized protein</fullName>
    </submittedName>
</protein>
<dbReference type="EMBL" id="JAWXYB010000001">
    <property type="protein sequence ID" value="MDX5929244.1"/>
    <property type="molecule type" value="Genomic_DNA"/>
</dbReference>
<dbReference type="Proteomes" id="UP001279553">
    <property type="component" value="Unassembled WGS sequence"/>
</dbReference>
<keyword evidence="1" id="KW-1133">Transmembrane helix</keyword>
<evidence type="ECO:0000313" key="3">
    <source>
        <dbReference type="Proteomes" id="UP001279553"/>
    </source>
</evidence>
<organism evidence="2 3">
    <name type="scientific">Acidiphilium acidophilum</name>
    <name type="common">Thiobacillus acidophilus</name>
    <dbReference type="NCBI Taxonomy" id="76588"/>
    <lineage>
        <taxon>Bacteria</taxon>
        <taxon>Pseudomonadati</taxon>
        <taxon>Pseudomonadota</taxon>
        <taxon>Alphaproteobacteria</taxon>
        <taxon>Acetobacterales</taxon>
        <taxon>Acidocellaceae</taxon>
        <taxon>Acidiphilium</taxon>
    </lineage>
</organism>
<feature type="transmembrane region" description="Helical" evidence="1">
    <location>
        <begin position="65"/>
        <end position="86"/>
    </location>
</feature>
<evidence type="ECO:0000313" key="2">
    <source>
        <dbReference type="EMBL" id="MDX5929244.1"/>
    </source>
</evidence>
<accession>A0AAW9DJS5</accession>